<evidence type="ECO:0000256" key="1">
    <source>
        <dbReference type="SAM" id="Phobius"/>
    </source>
</evidence>
<keyword evidence="1" id="KW-0472">Membrane</keyword>
<keyword evidence="1" id="KW-1133">Transmembrane helix</keyword>
<feature type="transmembrane region" description="Helical" evidence="1">
    <location>
        <begin position="42"/>
        <end position="58"/>
    </location>
</feature>
<dbReference type="Proteomes" id="UP001186159">
    <property type="component" value="Unassembled WGS sequence"/>
</dbReference>
<dbReference type="AlphaFoldDB" id="A0ABD5GQ44"/>
<dbReference type="RefSeq" id="WP_317071109.1">
    <property type="nucleotide sequence ID" value="NZ_JAWHVN010000044.1"/>
</dbReference>
<reference evidence="2 3" key="1">
    <citation type="submission" date="2023-10" db="EMBL/GenBank/DDBJ databases">
        <title>Production of high quality cheese from raw caw milk (raw cheese).</title>
        <authorList>
            <person name="Samouris G."/>
        </authorList>
    </citation>
    <scope>NUCLEOTIDE SEQUENCE [LARGE SCALE GENOMIC DNA]</scope>
    <source>
        <strain evidence="2 3">MRS-5</strain>
    </source>
</reference>
<protein>
    <submittedName>
        <fullName evidence="2">Uncharacterized protein</fullName>
    </submittedName>
</protein>
<gene>
    <name evidence="2" type="ORF">RZO27_09420</name>
</gene>
<evidence type="ECO:0000313" key="2">
    <source>
        <dbReference type="EMBL" id="MDV2619333.1"/>
    </source>
</evidence>
<name>A0ABD5GQ44_9LACT</name>
<evidence type="ECO:0000313" key="3">
    <source>
        <dbReference type="Proteomes" id="UP001186159"/>
    </source>
</evidence>
<feature type="transmembrane region" description="Helical" evidence="1">
    <location>
        <begin position="64"/>
        <end position="80"/>
    </location>
</feature>
<sequence length="241" mass="27550">MEEQSKVSSKENIFSYFPRFEETDEGKHAIKENQSEFRKSKTGRVLSIILIVISLLFLLLSRQFIWGVILFACGVLGFLSQKNREQKANINYYKSVTSYTMDIANFLIEKKFVGSKGIASHDFGFIYNNDFCAYFSILNGNLIIYSKEDIKEVQKERVLIGTTTTSVSSGKTRNTVGTTIGLNPMGTRKINFTTNANSVSNYEWHLDIFSNFMDYPRVSMVFKDSQQMENLISEAYAFLLP</sequence>
<accession>A0ABD5GQ44</accession>
<comment type="caution">
    <text evidence="2">The sequence shown here is derived from an EMBL/GenBank/DDBJ whole genome shotgun (WGS) entry which is preliminary data.</text>
</comment>
<proteinExistence type="predicted"/>
<keyword evidence="1" id="KW-0812">Transmembrane</keyword>
<organism evidence="2 3">
    <name type="scientific">Lactococcus lactis</name>
    <dbReference type="NCBI Taxonomy" id="1358"/>
    <lineage>
        <taxon>Bacteria</taxon>
        <taxon>Bacillati</taxon>
        <taxon>Bacillota</taxon>
        <taxon>Bacilli</taxon>
        <taxon>Lactobacillales</taxon>
        <taxon>Streptococcaceae</taxon>
        <taxon>Lactococcus</taxon>
    </lineage>
</organism>
<dbReference type="EMBL" id="JAWHVN010000044">
    <property type="protein sequence ID" value="MDV2619333.1"/>
    <property type="molecule type" value="Genomic_DNA"/>
</dbReference>